<dbReference type="GO" id="GO:0016020">
    <property type="term" value="C:membrane"/>
    <property type="evidence" value="ECO:0007669"/>
    <property type="project" value="UniProtKB-SubCell"/>
</dbReference>
<dbReference type="AlphaFoldDB" id="A0A7G9SL64"/>
<dbReference type="InterPro" id="IPR001478">
    <property type="entry name" value="PDZ"/>
</dbReference>
<evidence type="ECO:0000256" key="8">
    <source>
        <dbReference type="ARBA" id="ARBA00022989"/>
    </source>
</evidence>
<evidence type="ECO:0000256" key="5">
    <source>
        <dbReference type="ARBA" id="ARBA00022692"/>
    </source>
</evidence>
<feature type="transmembrane region" description="Helical" evidence="11">
    <location>
        <begin position="110"/>
        <end position="134"/>
    </location>
</feature>
<keyword evidence="11" id="KW-0479">Metal-binding</keyword>
<dbReference type="Pfam" id="PF02163">
    <property type="entry name" value="Peptidase_M50"/>
    <property type="match status" value="1"/>
</dbReference>
<gene>
    <name evidence="13" type="primary">rseP</name>
    <name evidence="13" type="ORF">H9L13_08135</name>
</gene>
<evidence type="ECO:0000256" key="11">
    <source>
        <dbReference type="RuleBase" id="RU362031"/>
    </source>
</evidence>
<comment type="cofactor">
    <cofactor evidence="1 11">
        <name>Zn(2+)</name>
        <dbReference type="ChEBI" id="CHEBI:29105"/>
    </cofactor>
</comment>
<dbReference type="EC" id="3.4.24.-" evidence="11"/>
<accession>A0A7G9SL64</accession>
<comment type="similarity">
    <text evidence="3 11">Belongs to the peptidase M50B family.</text>
</comment>
<dbReference type="Pfam" id="PF17820">
    <property type="entry name" value="PDZ_6"/>
    <property type="match status" value="1"/>
</dbReference>
<dbReference type="InterPro" id="IPR004387">
    <property type="entry name" value="Pept_M50_Zn"/>
</dbReference>
<keyword evidence="5 11" id="KW-0812">Transmembrane</keyword>
<dbReference type="EMBL" id="CP060718">
    <property type="protein sequence ID" value="QNN68589.1"/>
    <property type="molecule type" value="Genomic_DNA"/>
</dbReference>
<keyword evidence="6 11" id="KW-0378">Hydrolase</keyword>
<dbReference type="InterPro" id="IPR008915">
    <property type="entry name" value="Peptidase_M50"/>
</dbReference>
<dbReference type="CDD" id="cd23081">
    <property type="entry name" value="cpPDZ_EcRseP-like"/>
    <property type="match status" value="1"/>
</dbReference>
<comment type="subcellular location">
    <subcellularLocation>
        <location evidence="2">Membrane</location>
        <topology evidence="2">Multi-pass membrane protein</topology>
    </subcellularLocation>
</comment>
<dbReference type="InterPro" id="IPR036034">
    <property type="entry name" value="PDZ_sf"/>
</dbReference>
<keyword evidence="4 13" id="KW-0645">Protease</keyword>
<name>A0A7G9SL64_9SPHN</name>
<keyword evidence="7 11" id="KW-0862">Zinc</keyword>
<feature type="transmembrane region" description="Helical" evidence="11">
    <location>
        <begin position="6"/>
        <end position="25"/>
    </location>
</feature>
<dbReference type="InterPro" id="IPR041489">
    <property type="entry name" value="PDZ_6"/>
</dbReference>
<proteinExistence type="inferred from homology"/>
<dbReference type="GO" id="GO:0046872">
    <property type="term" value="F:metal ion binding"/>
    <property type="evidence" value="ECO:0007669"/>
    <property type="project" value="UniProtKB-KW"/>
</dbReference>
<dbReference type="NCBIfam" id="TIGR00054">
    <property type="entry name" value="RIP metalloprotease RseP"/>
    <property type="match status" value="1"/>
</dbReference>
<evidence type="ECO:0000256" key="9">
    <source>
        <dbReference type="ARBA" id="ARBA00023049"/>
    </source>
</evidence>
<dbReference type="GO" id="GO:0006508">
    <property type="term" value="P:proteolysis"/>
    <property type="evidence" value="ECO:0007669"/>
    <property type="project" value="UniProtKB-KW"/>
</dbReference>
<keyword evidence="10 11" id="KW-0472">Membrane</keyword>
<evidence type="ECO:0000256" key="10">
    <source>
        <dbReference type="ARBA" id="ARBA00023136"/>
    </source>
</evidence>
<dbReference type="PANTHER" id="PTHR42837">
    <property type="entry name" value="REGULATOR OF SIGMA-E PROTEASE RSEP"/>
    <property type="match status" value="1"/>
</dbReference>
<keyword evidence="8 11" id="KW-1133">Transmembrane helix</keyword>
<dbReference type="PANTHER" id="PTHR42837:SF2">
    <property type="entry name" value="MEMBRANE METALLOPROTEASE ARASP2, CHLOROPLASTIC-RELATED"/>
    <property type="match status" value="1"/>
</dbReference>
<organism evidence="13 14">
    <name type="scientific">Sphingomonas lutea</name>
    <dbReference type="NCBI Taxonomy" id="1045317"/>
    <lineage>
        <taxon>Bacteria</taxon>
        <taxon>Pseudomonadati</taxon>
        <taxon>Pseudomonadota</taxon>
        <taxon>Alphaproteobacteria</taxon>
        <taxon>Sphingomonadales</taxon>
        <taxon>Sphingomonadaceae</taxon>
        <taxon>Sphingomonas</taxon>
    </lineage>
</organism>
<dbReference type="GO" id="GO:0004222">
    <property type="term" value="F:metalloendopeptidase activity"/>
    <property type="evidence" value="ECO:0007669"/>
    <property type="project" value="InterPro"/>
</dbReference>
<dbReference type="KEGG" id="slut:H9L13_08135"/>
<evidence type="ECO:0000313" key="13">
    <source>
        <dbReference type="EMBL" id="QNN68589.1"/>
    </source>
</evidence>
<protein>
    <recommendedName>
        <fullName evidence="11">Zinc metalloprotease</fullName>
        <ecNumber evidence="11">3.4.24.-</ecNumber>
    </recommendedName>
</protein>
<sequence length="376" mass="41217">MLQNPPLWFILIAFLCTIGPLVLIHEFGHYWVARRLGVGAEVFSIGFGREIAGWTDKRGTRWQIGWLPLGGYVRFVGDENEASKPSEAQPLSAEDRARSFHLRPVWQRSLIVLAGPLANFLVAIAIFAALFAALGMPRTSNFVSAVQAGSPAERAGIRASDRIVSVAGRQTDSFEDVQRIVTLRPGETVAITVQRGGSQIPLSAQLGKLLEKDRFGQSFERGLLGVQGNQRQFVRLSPLELIPQATAYTFTLTRWMIDGLWQIVSGRRSIKDIGGPIKIAQIAGQQASLGALEFIQLVALISINLGFINLLPVPMLDGGHLAFYAVEAVRRRPLSARALEWAFRGGVAVILALLVFTTVNDLGSIGFWDRLQRLIG</sequence>
<evidence type="ECO:0000256" key="4">
    <source>
        <dbReference type="ARBA" id="ARBA00022670"/>
    </source>
</evidence>
<dbReference type="Gene3D" id="2.30.42.10">
    <property type="match status" value="1"/>
</dbReference>
<feature type="domain" description="PDZ" evidence="12">
    <location>
        <begin position="123"/>
        <end position="177"/>
    </location>
</feature>
<keyword evidence="14" id="KW-1185">Reference proteome</keyword>
<dbReference type="SMART" id="SM00228">
    <property type="entry name" value="PDZ"/>
    <property type="match status" value="1"/>
</dbReference>
<dbReference type="SUPFAM" id="SSF50156">
    <property type="entry name" value="PDZ domain-like"/>
    <property type="match status" value="1"/>
</dbReference>
<dbReference type="PROSITE" id="PS50106">
    <property type="entry name" value="PDZ"/>
    <property type="match status" value="1"/>
</dbReference>
<evidence type="ECO:0000256" key="3">
    <source>
        <dbReference type="ARBA" id="ARBA00007931"/>
    </source>
</evidence>
<feature type="transmembrane region" description="Helical" evidence="11">
    <location>
        <begin position="294"/>
        <end position="313"/>
    </location>
</feature>
<evidence type="ECO:0000256" key="2">
    <source>
        <dbReference type="ARBA" id="ARBA00004141"/>
    </source>
</evidence>
<dbReference type="CDD" id="cd06163">
    <property type="entry name" value="S2P-M50_PDZ_RseP-like"/>
    <property type="match status" value="1"/>
</dbReference>
<evidence type="ECO:0000256" key="1">
    <source>
        <dbReference type="ARBA" id="ARBA00001947"/>
    </source>
</evidence>
<reference evidence="13 14" key="1">
    <citation type="submission" date="2020-08" db="EMBL/GenBank/DDBJ databases">
        <title>Genome sequence of Sphingomonas lutea KCTC 23642T.</title>
        <authorList>
            <person name="Hyun D.-W."/>
            <person name="Bae J.-W."/>
        </authorList>
    </citation>
    <scope>NUCLEOTIDE SEQUENCE [LARGE SCALE GENOMIC DNA]</scope>
    <source>
        <strain evidence="13 14">KCTC 23642</strain>
    </source>
</reference>
<feature type="transmembrane region" description="Helical" evidence="11">
    <location>
        <begin position="341"/>
        <end position="359"/>
    </location>
</feature>
<evidence type="ECO:0000256" key="6">
    <source>
        <dbReference type="ARBA" id="ARBA00022801"/>
    </source>
</evidence>
<evidence type="ECO:0000313" key="14">
    <source>
        <dbReference type="Proteomes" id="UP000515971"/>
    </source>
</evidence>
<keyword evidence="9 11" id="KW-0482">Metalloprotease</keyword>
<dbReference type="Proteomes" id="UP000515971">
    <property type="component" value="Chromosome"/>
</dbReference>
<evidence type="ECO:0000259" key="12">
    <source>
        <dbReference type="PROSITE" id="PS50106"/>
    </source>
</evidence>
<evidence type="ECO:0000256" key="7">
    <source>
        <dbReference type="ARBA" id="ARBA00022833"/>
    </source>
</evidence>